<dbReference type="RefSeq" id="WP_342161507.1">
    <property type="nucleotide sequence ID" value="NZ_JBCDNA010000003.1"/>
</dbReference>
<protein>
    <submittedName>
        <fullName evidence="2">GSCFA domain-containing protein</fullName>
        <ecNumber evidence="2">3.1.-.-</ecNumber>
    </submittedName>
</protein>
<dbReference type="EMBL" id="JBCDNA010000003">
    <property type="protein sequence ID" value="MEL4457343.1"/>
    <property type="molecule type" value="Genomic_DNA"/>
</dbReference>
<keyword evidence="2" id="KW-0378">Hydrolase</keyword>
<accession>A0ABU9L4I8</accession>
<sequence>MKFRTEIKCIPGSVKIDYQSNVVLLGSCFSEHMVEKFNYFKFNTYANPFGILFHPRAIETAVQKCVNQTFYGQNDLLQYGEAWISLDHHSSFDQRDPQLVLQGINNEIEIGYQELKRASHVIITLGTSWVYRWKKDGRIVGNCHKIPQKYFTKELLTSREIQISLRQIITYVRSINKKASFIFTLSPVRHLKDGFTENTLSKALLYAAIQALKEDGLAAYFPAFEIMMDDLRDYRFYKSDLVHPNEMAVDYIWELFKNSWISESSIRTMVQIEDIQKSLSHKPFDPESEAHKKFLRSLELKIEHLQTRYPQINFKKKGSD</sequence>
<name>A0ABU9L4I8_9FLAO</name>
<organism evidence="2 3">
    <name type="scientific">Lutimonas vermicola</name>
    <dbReference type="NCBI Taxonomy" id="414288"/>
    <lineage>
        <taxon>Bacteria</taxon>
        <taxon>Pseudomonadati</taxon>
        <taxon>Bacteroidota</taxon>
        <taxon>Flavobacteriia</taxon>
        <taxon>Flavobacteriales</taxon>
        <taxon>Flavobacteriaceae</taxon>
        <taxon>Lutimonas</taxon>
    </lineage>
</organism>
<dbReference type="SUPFAM" id="SSF52266">
    <property type="entry name" value="SGNH hydrolase"/>
    <property type="match status" value="1"/>
</dbReference>
<dbReference type="Pfam" id="PF08885">
    <property type="entry name" value="GSCFA"/>
    <property type="match status" value="1"/>
</dbReference>
<evidence type="ECO:0000313" key="3">
    <source>
        <dbReference type="Proteomes" id="UP001474120"/>
    </source>
</evidence>
<keyword evidence="3" id="KW-1185">Reference proteome</keyword>
<comment type="caution">
    <text evidence="2">The sequence shown here is derived from an EMBL/GenBank/DDBJ whole genome shotgun (WGS) entry which is preliminary data.</text>
</comment>
<evidence type="ECO:0000259" key="1">
    <source>
        <dbReference type="Pfam" id="PF08885"/>
    </source>
</evidence>
<feature type="domain" description="GSCFA" evidence="1">
    <location>
        <begin position="22"/>
        <end position="256"/>
    </location>
</feature>
<gene>
    <name evidence="2" type="ORF">AABB81_15660</name>
</gene>
<proteinExistence type="predicted"/>
<evidence type="ECO:0000313" key="2">
    <source>
        <dbReference type="EMBL" id="MEL4457343.1"/>
    </source>
</evidence>
<reference evidence="2 3" key="1">
    <citation type="submission" date="2024-04" db="EMBL/GenBank/DDBJ databases">
        <title>whole genome sequencing of Lutimonas vermicola strain IMCC1616.</title>
        <authorList>
            <person name="Bae S.S."/>
        </authorList>
    </citation>
    <scope>NUCLEOTIDE SEQUENCE [LARGE SCALE GENOMIC DNA]</scope>
    <source>
        <strain evidence="2 3">IMCC1616</strain>
    </source>
</reference>
<dbReference type="GO" id="GO:0016787">
    <property type="term" value="F:hydrolase activity"/>
    <property type="evidence" value="ECO:0007669"/>
    <property type="project" value="UniProtKB-KW"/>
</dbReference>
<dbReference type="EC" id="3.1.-.-" evidence="2"/>
<dbReference type="InterPro" id="IPR014982">
    <property type="entry name" value="GSCFA"/>
</dbReference>
<dbReference type="Proteomes" id="UP001474120">
    <property type="component" value="Unassembled WGS sequence"/>
</dbReference>
<dbReference type="PROSITE" id="PS51257">
    <property type="entry name" value="PROKAR_LIPOPROTEIN"/>
    <property type="match status" value="1"/>
</dbReference>